<dbReference type="EMBL" id="JADYXP020000027">
    <property type="protein sequence ID" value="KAL0099700.1"/>
    <property type="molecule type" value="Genomic_DNA"/>
</dbReference>
<name>A0AAW2E9P6_9HYME</name>
<evidence type="ECO:0008006" key="3">
    <source>
        <dbReference type="Google" id="ProtNLM"/>
    </source>
</evidence>
<gene>
    <name evidence="1" type="ORF">PUN28_019835</name>
</gene>
<dbReference type="Proteomes" id="UP001430953">
    <property type="component" value="Unassembled WGS sequence"/>
</dbReference>
<proteinExistence type="predicted"/>
<protein>
    <recommendedName>
        <fullName evidence="3">Secreted protein</fullName>
    </recommendedName>
</protein>
<dbReference type="AlphaFoldDB" id="A0AAW2E9P6"/>
<accession>A0AAW2E9P6</accession>
<evidence type="ECO:0000313" key="1">
    <source>
        <dbReference type="EMBL" id="KAL0099700.1"/>
    </source>
</evidence>
<reference evidence="1 2" key="1">
    <citation type="submission" date="2023-03" db="EMBL/GenBank/DDBJ databases">
        <title>High recombination rates correlate with genetic variation in Cardiocondyla obscurior ants.</title>
        <authorList>
            <person name="Errbii M."/>
        </authorList>
    </citation>
    <scope>NUCLEOTIDE SEQUENCE [LARGE SCALE GENOMIC DNA]</scope>
    <source>
        <strain evidence="1">Alpha-2009</strain>
        <tissue evidence="1">Whole body</tissue>
    </source>
</reference>
<organism evidence="1 2">
    <name type="scientific">Cardiocondyla obscurior</name>
    <dbReference type="NCBI Taxonomy" id="286306"/>
    <lineage>
        <taxon>Eukaryota</taxon>
        <taxon>Metazoa</taxon>
        <taxon>Ecdysozoa</taxon>
        <taxon>Arthropoda</taxon>
        <taxon>Hexapoda</taxon>
        <taxon>Insecta</taxon>
        <taxon>Pterygota</taxon>
        <taxon>Neoptera</taxon>
        <taxon>Endopterygota</taxon>
        <taxon>Hymenoptera</taxon>
        <taxon>Apocrita</taxon>
        <taxon>Aculeata</taxon>
        <taxon>Formicoidea</taxon>
        <taxon>Formicidae</taxon>
        <taxon>Myrmicinae</taxon>
        <taxon>Cardiocondyla</taxon>
    </lineage>
</organism>
<comment type="caution">
    <text evidence="1">The sequence shown here is derived from an EMBL/GenBank/DDBJ whole genome shotgun (WGS) entry which is preliminary data.</text>
</comment>
<evidence type="ECO:0000313" key="2">
    <source>
        <dbReference type="Proteomes" id="UP001430953"/>
    </source>
</evidence>
<keyword evidence="2" id="KW-1185">Reference proteome</keyword>
<sequence length="122" mass="14416">MYVLYISFSFYTLTRCESLNILLRNCVRQRCVLPHKEFKFNNSKCIFSSTSCKETVVLMLYNNNWHKFKEILTARNLTFQMCQRTQHSYSFVSLVSIVYIETEGHRCKCTVHGFAPGLEYLC</sequence>